<accession>A0A7M2YZG3</accession>
<dbReference type="RefSeq" id="WP_114795171.1">
    <property type="nucleotide sequence ID" value="NZ_QQZY01000002.1"/>
</dbReference>
<dbReference type="Proteomes" id="UP000254134">
    <property type="component" value="Unassembled WGS sequence"/>
</dbReference>
<protein>
    <recommendedName>
        <fullName evidence="3">Cold shock protein</fullName>
    </recommendedName>
</protein>
<comment type="caution">
    <text evidence="1">The sequence shown here is derived from an EMBL/GenBank/DDBJ whole genome shotgun (WGS) entry which is preliminary data.</text>
</comment>
<reference evidence="2" key="2">
    <citation type="journal article" date="2019" name="MicrobiologyOpen">
        <title>High-quality draft genome sequence of Gaiella occulta isolated from a 150 meter deep mineral water borehole and comparison with the genome sequences of other deep-branching lineages of the phylum Actinobacteria.</title>
        <authorList>
            <person name="Severino R."/>
            <person name="Froufe H.J.C."/>
            <person name="Barroso C."/>
            <person name="Albuquerque L."/>
            <person name="Lobo-da-Cunha A."/>
            <person name="da Costa M.S."/>
            <person name="Egas C."/>
        </authorList>
    </citation>
    <scope>NUCLEOTIDE SEQUENCE [LARGE SCALE GENOMIC DNA]</scope>
    <source>
        <strain evidence="2">F2-233</strain>
    </source>
</reference>
<dbReference type="EMBL" id="QQZY01000002">
    <property type="protein sequence ID" value="RDI74903.1"/>
    <property type="molecule type" value="Genomic_DNA"/>
</dbReference>
<keyword evidence="2" id="KW-1185">Reference proteome</keyword>
<organism evidence="1 2">
    <name type="scientific">Gaiella occulta</name>
    <dbReference type="NCBI Taxonomy" id="1002870"/>
    <lineage>
        <taxon>Bacteria</taxon>
        <taxon>Bacillati</taxon>
        <taxon>Actinomycetota</taxon>
        <taxon>Thermoleophilia</taxon>
        <taxon>Gaiellales</taxon>
        <taxon>Gaiellaceae</taxon>
        <taxon>Gaiella</taxon>
    </lineage>
</organism>
<dbReference type="AlphaFoldDB" id="A0A7M2YZG3"/>
<gene>
    <name evidence="1" type="ORF">Gocc_0701</name>
</gene>
<evidence type="ECO:0008006" key="3">
    <source>
        <dbReference type="Google" id="ProtNLM"/>
    </source>
</evidence>
<proteinExistence type="predicted"/>
<sequence>MQGTMLWFNDVKDLGVIETEEDGRFDVFGEDFEPGHKPVGRCKGTPVTFTADDEQRRALHVSVVPEPITKRARSHRRGG</sequence>
<evidence type="ECO:0000313" key="2">
    <source>
        <dbReference type="Proteomes" id="UP000254134"/>
    </source>
</evidence>
<reference evidence="1 2" key="1">
    <citation type="submission" date="2018-07" db="EMBL/GenBank/DDBJ databases">
        <title>High-quality-draft genome sequence of Gaiella occulta.</title>
        <authorList>
            <person name="Severino R."/>
            <person name="Froufe H.J.C."/>
            <person name="Rainey F.A."/>
            <person name="Barroso C."/>
            <person name="Albuquerque L."/>
            <person name="Lobo-Da-Cunha A."/>
            <person name="Da Costa M.S."/>
            <person name="Egas C."/>
        </authorList>
    </citation>
    <scope>NUCLEOTIDE SEQUENCE [LARGE SCALE GENOMIC DNA]</scope>
    <source>
        <strain evidence="1 2">F2-233</strain>
    </source>
</reference>
<name>A0A7M2YZG3_9ACTN</name>
<evidence type="ECO:0000313" key="1">
    <source>
        <dbReference type="EMBL" id="RDI74903.1"/>
    </source>
</evidence>